<accession>B7S942</accession>
<dbReference type="AlphaFoldDB" id="B7S942"/>
<reference evidence="1" key="1">
    <citation type="submission" date="2007-06" db="EMBL/GenBank/DDBJ databases">
        <title>Bracovirus Evolution: Comparative Genomics of Multiple Viral and Proviral Genomes.</title>
        <authorList>
            <person name="Desjardins C.A."/>
            <person name="Gundersen-Rindal D.E."/>
            <person name="Hostetler J.B."/>
            <person name="Tallon L.J."/>
            <person name="Utterback T.R."/>
            <person name="Fuester R.W."/>
            <person name="Schatz M.C."/>
            <person name="Pedroni M.J."/>
            <person name="Fadrosh D.W."/>
            <person name="Haas B.J."/>
            <person name="Toms B.S."/>
            <person name="Chen D."/>
            <person name="Nene V."/>
        </authorList>
    </citation>
    <scope>NUCLEOTIDE SEQUENCE</scope>
</reference>
<evidence type="ECO:0000313" key="1">
    <source>
        <dbReference type="EMBL" id="ACE75417.1"/>
    </source>
</evidence>
<organism evidence="1">
    <name type="scientific">Glyptapanteles indiensis</name>
    <name type="common">Parasitoid wasp</name>
    <dbReference type="NCBI Taxonomy" id="92994"/>
    <lineage>
        <taxon>Eukaryota</taxon>
        <taxon>Metazoa</taxon>
        <taxon>Ecdysozoa</taxon>
        <taxon>Arthropoda</taxon>
        <taxon>Hexapoda</taxon>
        <taxon>Insecta</taxon>
        <taxon>Pterygota</taxon>
        <taxon>Neoptera</taxon>
        <taxon>Endopterygota</taxon>
        <taxon>Hymenoptera</taxon>
        <taxon>Apocrita</taxon>
        <taxon>Ichneumonoidea</taxon>
        <taxon>Braconidae</taxon>
        <taxon>Microgastrinae</taxon>
        <taxon>Glyptapanteles</taxon>
    </lineage>
</organism>
<proteinExistence type="predicted"/>
<name>B7S942_GLYIN</name>
<dbReference type="EMBL" id="EF710657">
    <property type="protein sequence ID" value="ACE75417.1"/>
    <property type="molecule type" value="Genomic_DNA"/>
</dbReference>
<gene>
    <name evidence="1" type="ORF">GIP_L8_0310</name>
</gene>
<sequence>MVIRIHAHTATCLPGKISGHVVTKYVNITDTIAVPAKWPAHVFRESLVQLVEQMIIALNSGKSVVLQVLNTPAKLVQCQDRNGIQYFFEKVFRECVNALEHRVSLNDYNVQVYRSELRTAFYVMPIAQEQQHGSCQRKTLSERFMAPIKKLYYVIHFITSPYWITEKFVVVPSTWVSFLQKQAMVAFPLLGKKKFFSYIKKRRSSGESWPTFPVTIEYKTNVYKDAVLYIELRQKLWSSFVTSSKASASSKLMTEDIQVVDVLSSELEGTNDLPNATSSSTAKTSDNKIFEAPYSSEPGRSLAIQEIYDKATKHDLFIKILDKINEVNELLDDYMKMEF</sequence>
<protein>
    <submittedName>
        <fullName evidence="1">Uncharacterized protein</fullName>
    </submittedName>
</protein>